<dbReference type="OrthoDB" id="9803916at2"/>
<dbReference type="CDD" id="cd16295">
    <property type="entry name" value="TTHA0252-CPSF-like_MBL-fold"/>
    <property type="match status" value="1"/>
</dbReference>
<dbReference type="InterPro" id="IPR022712">
    <property type="entry name" value="Beta_Casp"/>
</dbReference>
<dbReference type="InterPro" id="IPR001279">
    <property type="entry name" value="Metallo-B-lactamas"/>
</dbReference>
<comment type="caution">
    <text evidence="4">The sequence shown here is derived from an EMBL/GenBank/DDBJ whole genome shotgun (WGS) entry which is preliminary data.</text>
</comment>
<dbReference type="PANTHER" id="PTHR11203:SF37">
    <property type="entry name" value="INTEGRATOR COMPLEX SUBUNIT 11"/>
    <property type="match status" value="1"/>
</dbReference>
<keyword evidence="5" id="KW-1185">Reference proteome</keyword>
<evidence type="ECO:0000259" key="3">
    <source>
        <dbReference type="SMART" id="SM01027"/>
    </source>
</evidence>
<dbReference type="Pfam" id="PF00753">
    <property type="entry name" value="Lactamase_B"/>
    <property type="match status" value="1"/>
</dbReference>
<dbReference type="SMART" id="SM00849">
    <property type="entry name" value="Lactamase_B"/>
    <property type="match status" value="1"/>
</dbReference>
<evidence type="ECO:0000313" key="5">
    <source>
        <dbReference type="Proteomes" id="UP000030185"/>
    </source>
</evidence>
<dbReference type="InterPro" id="IPR050698">
    <property type="entry name" value="MBL"/>
</dbReference>
<evidence type="ECO:0000313" key="4">
    <source>
        <dbReference type="EMBL" id="GAL84635.1"/>
    </source>
</evidence>
<dbReference type="Pfam" id="PF10996">
    <property type="entry name" value="Beta-Casp"/>
    <property type="match status" value="1"/>
</dbReference>
<dbReference type="GO" id="GO:0004521">
    <property type="term" value="F:RNA endonuclease activity"/>
    <property type="evidence" value="ECO:0007669"/>
    <property type="project" value="TreeGrafter"/>
</dbReference>
<keyword evidence="1" id="KW-0378">Hydrolase</keyword>
<dbReference type="eggNOG" id="COG1236">
    <property type="taxonomic scope" value="Bacteria"/>
</dbReference>
<gene>
    <name evidence="4" type="ORF">MYP_1863</name>
</gene>
<feature type="domain" description="Beta-Casp" evidence="3">
    <location>
        <begin position="255"/>
        <end position="380"/>
    </location>
</feature>
<evidence type="ECO:0000256" key="1">
    <source>
        <dbReference type="ARBA" id="ARBA00022801"/>
    </source>
</evidence>
<feature type="domain" description="Metallo-beta-lactamase" evidence="2">
    <location>
        <begin position="14"/>
        <end position="250"/>
    </location>
</feature>
<dbReference type="STRING" id="153721.MYP_1863"/>
<dbReference type="GO" id="GO:0016787">
    <property type="term" value="F:hydrolase activity"/>
    <property type="evidence" value="ECO:0007669"/>
    <property type="project" value="UniProtKB-KW"/>
</dbReference>
<protein>
    <submittedName>
        <fullName evidence="4">Metallo-beta-lactamase</fullName>
    </submittedName>
</protein>
<sequence length="465" mass="52065">MASITFYGGAKQVTGSMYLLELENKYKVLIDCGKDLENPGVEIFDFNPSDLDLVLLTHAHYDHCGNIPLLFKSGYKGQVLCSSPTIALTELVLKDSASILDFKVEKKKSFGKTIFKHKTERQNESGYSKGEVEKCLDRFISISFNTKFVINDNLSVTLVPAGHLLGAASAVFEYKEAGMIKRIAFSGDLGRRSSPLLNDPIPLPHVDFLICESTYGGRVHEGKDMPETLLEKIIYECCVEKRGRLIVPAFSIGRTQTFLYLLNKLSKEGKLPTLKVFADSPMAKRTTKVYDDYLDQLNDEAKDFYKVNNSLFDFDNLIQIETEKESKSLANFMEPCIIIASSGMITGGRIKSHVRSNLRNAYSTILFIGYCAEGTIGHKLINGAKSVRMNKKEIPVHAKIARTDIFSGHADADDLLNFVKYQPKDLLKKVFLVHGDLGNMEAFDKRLSSEGYKVEIPERGQTYIL</sequence>
<evidence type="ECO:0000259" key="2">
    <source>
        <dbReference type="SMART" id="SM00849"/>
    </source>
</evidence>
<reference evidence="4 5" key="1">
    <citation type="submission" date="2014-09" db="EMBL/GenBank/DDBJ databases">
        <title>Sporocytophaga myxococcoides PG-01 genome sequencing.</title>
        <authorList>
            <person name="Liu L."/>
            <person name="Gao P.J."/>
            <person name="Chen G.J."/>
            <person name="Wang L.S."/>
        </authorList>
    </citation>
    <scope>NUCLEOTIDE SEQUENCE [LARGE SCALE GENOMIC DNA]</scope>
    <source>
        <strain evidence="4 5">PG-01</strain>
    </source>
</reference>
<dbReference type="SUPFAM" id="SSF56281">
    <property type="entry name" value="Metallo-hydrolase/oxidoreductase"/>
    <property type="match status" value="1"/>
</dbReference>
<proteinExistence type="predicted"/>
<dbReference type="SMART" id="SM01027">
    <property type="entry name" value="Beta-Casp"/>
    <property type="match status" value="1"/>
</dbReference>
<dbReference type="Gene3D" id="3.40.50.10890">
    <property type="match status" value="1"/>
</dbReference>
<dbReference type="Proteomes" id="UP000030185">
    <property type="component" value="Unassembled WGS sequence"/>
</dbReference>
<dbReference type="EMBL" id="BBLT01000003">
    <property type="protein sequence ID" value="GAL84635.1"/>
    <property type="molecule type" value="Genomic_DNA"/>
</dbReference>
<dbReference type="Gene3D" id="3.60.15.10">
    <property type="entry name" value="Ribonuclease Z/Hydroxyacylglutathione hydrolase-like"/>
    <property type="match status" value="1"/>
</dbReference>
<dbReference type="InterPro" id="IPR036866">
    <property type="entry name" value="RibonucZ/Hydroxyglut_hydro"/>
</dbReference>
<dbReference type="AlphaFoldDB" id="A0A098LCD5"/>
<organism evidence="4 5">
    <name type="scientific">Sporocytophaga myxococcoides</name>
    <dbReference type="NCBI Taxonomy" id="153721"/>
    <lineage>
        <taxon>Bacteria</taxon>
        <taxon>Pseudomonadati</taxon>
        <taxon>Bacteroidota</taxon>
        <taxon>Cytophagia</taxon>
        <taxon>Cytophagales</taxon>
        <taxon>Cytophagaceae</taxon>
        <taxon>Sporocytophaga</taxon>
    </lineage>
</organism>
<dbReference type="Pfam" id="PF07521">
    <property type="entry name" value="RMMBL"/>
    <property type="match status" value="1"/>
</dbReference>
<dbReference type="RefSeq" id="WP_045461832.1">
    <property type="nucleotide sequence ID" value="NZ_BBLT01000003.1"/>
</dbReference>
<dbReference type="PANTHER" id="PTHR11203">
    <property type="entry name" value="CLEAVAGE AND POLYADENYLATION SPECIFICITY FACTOR FAMILY MEMBER"/>
    <property type="match status" value="1"/>
</dbReference>
<dbReference type="InterPro" id="IPR011108">
    <property type="entry name" value="RMMBL"/>
</dbReference>
<name>A0A098LCD5_9BACT</name>
<accession>A0A098LCD5</accession>